<feature type="transmembrane region" description="Helical" evidence="1">
    <location>
        <begin position="9"/>
        <end position="30"/>
    </location>
</feature>
<organism evidence="2 3">
    <name type="scientific">Tangfeifania diversioriginum</name>
    <dbReference type="NCBI Taxonomy" id="1168035"/>
    <lineage>
        <taxon>Bacteria</taxon>
        <taxon>Pseudomonadati</taxon>
        <taxon>Bacteroidota</taxon>
        <taxon>Bacteroidia</taxon>
        <taxon>Marinilabiliales</taxon>
        <taxon>Prolixibacteraceae</taxon>
        <taxon>Tangfeifania</taxon>
    </lineage>
</organism>
<name>A0A1M6DQZ4_9BACT</name>
<evidence type="ECO:0000256" key="1">
    <source>
        <dbReference type="SAM" id="Phobius"/>
    </source>
</evidence>
<keyword evidence="1" id="KW-0812">Transmembrane</keyword>
<accession>A0A1M6DQZ4</accession>
<protein>
    <submittedName>
        <fullName evidence="2">Uncharacterized protein</fullName>
    </submittedName>
</protein>
<keyword evidence="1" id="KW-0472">Membrane</keyword>
<dbReference type="InterPro" id="IPR013783">
    <property type="entry name" value="Ig-like_fold"/>
</dbReference>
<proteinExistence type="predicted"/>
<reference evidence="2 3" key="1">
    <citation type="submission" date="2016-11" db="EMBL/GenBank/DDBJ databases">
        <authorList>
            <person name="Jaros S."/>
            <person name="Januszkiewicz K."/>
            <person name="Wedrychowicz H."/>
        </authorList>
    </citation>
    <scope>NUCLEOTIDE SEQUENCE [LARGE SCALE GENOMIC DNA]</scope>
    <source>
        <strain evidence="2 3">DSM 27063</strain>
    </source>
</reference>
<dbReference type="RefSeq" id="WP_139279477.1">
    <property type="nucleotide sequence ID" value="NZ_FQZE01000005.1"/>
</dbReference>
<dbReference type="OrthoDB" id="1119204at2"/>
<dbReference type="STRING" id="1168035.SAMN05444280_105152"/>
<dbReference type="Gene3D" id="2.60.40.10">
    <property type="entry name" value="Immunoglobulins"/>
    <property type="match status" value="1"/>
</dbReference>
<evidence type="ECO:0000313" key="3">
    <source>
        <dbReference type="Proteomes" id="UP000184050"/>
    </source>
</evidence>
<dbReference type="AlphaFoldDB" id="A0A1M6DQZ4"/>
<dbReference type="EMBL" id="FQZE01000005">
    <property type="protein sequence ID" value="SHI75676.1"/>
    <property type="molecule type" value="Genomic_DNA"/>
</dbReference>
<evidence type="ECO:0000313" key="2">
    <source>
        <dbReference type="EMBL" id="SHI75676.1"/>
    </source>
</evidence>
<sequence length="266" mass="29424">MDENIVKRFIFIAIFLFAPVAMLNATIVVLNGLTHENQVQPGETYRGVIEVQNTGNAEKGVRVYIRDYWFSYSGESRHDPGGTLERSNANWINYNPELLNLGAGEKATIDFEVQVPENDSLTGTYWSVIMVEGITKPDTTRKTGVTINTAIRYAVQIITNIGNSGTRDIQFLGLDVARQNENNILDVFIENTGERLLRPELALELFDEAGNSAGIVKADARKVYPGTSVEISIDLEGIKPGKYTGVLVADCDEDHVFGTNVSFELM</sequence>
<keyword evidence="3" id="KW-1185">Reference proteome</keyword>
<dbReference type="Proteomes" id="UP000184050">
    <property type="component" value="Unassembled WGS sequence"/>
</dbReference>
<gene>
    <name evidence="2" type="ORF">SAMN05444280_105152</name>
</gene>
<keyword evidence="1" id="KW-1133">Transmembrane helix</keyword>